<evidence type="ECO:0000256" key="3">
    <source>
        <dbReference type="ARBA" id="ARBA00023015"/>
    </source>
</evidence>
<dbReference type="InterPro" id="IPR037817">
    <property type="entry name" value="TAF7"/>
</dbReference>
<protein>
    <recommendedName>
        <fullName evidence="7">TAFII55 protein conserved region domain-containing protein</fullName>
    </recommendedName>
</protein>
<dbReference type="AlphaFoldDB" id="A0A423W1X9"/>
<evidence type="ECO:0000256" key="4">
    <source>
        <dbReference type="ARBA" id="ARBA00023163"/>
    </source>
</evidence>
<evidence type="ECO:0000313" key="9">
    <source>
        <dbReference type="Proteomes" id="UP000284375"/>
    </source>
</evidence>
<keyword evidence="9" id="KW-1185">Reference proteome</keyword>
<dbReference type="InterPro" id="IPR006751">
    <property type="entry name" value="TAFII55_prot_cons_reg"/>
</dbReference>
<feature type="compositionally biased region" description="Basic and acidic residues" evidence="6">
    <location>
        <begin position="510"/>
        <end position="523"/>
    </location>
</feature>
<accession>A0A423W1X9</accession>
<evidence type="ECO:0000256" key="6">
    <source>
        <dbReference type="SAM" id="MobiDB-lite"/>
    </source>
</evidence>
<feature type="domain" description="TAFII55 protein conserved region" evidence="7">
    <location>
        <begin position="226"/>
        <end position="381"/>
    </location>
</feature>
<feature type="region of interest" description="Disordered" evidence="6">
    <location>
        <begin position="1"/>
        <end position="175"/>
    </location>
</feature>
<dbReference type="GO" id="GO:0016251">
    <property type="term" value="F:RNA polymerase II general transcription initiation factor activity"/>
    <property type="evidence" value="ECO:0007669"/>
    <property type="project" value="TreeGrafter"/>
</dbReference>
<feature type="region of interest" description="Disordered" evidence="6">
    <location>
        <begin position="468"/>
        <end position="523"/>
    </location>
</feature>
<feature type="compositionally biased region" description="Acidic residues" evidence="6">
    <location>
        <begin position="488"/>
        <end position="509"/>
    </location>
</feature>
<evidence type="ECO:0000256" key="1">
    <source>
        <dbReference type="ARBA" id="ARBA00004123"/>
    </source>
</evidence>
<sequence>MDGTKKTLKLKIRTPSISSNGPGSANPLSSITSPHTVSTPSKMSPSTGPTAQASEMSPPATRPAAQAVDSAVMPPPAVPPTPTEKKHTIKLSWNRSGSQPSTPVSEEPPIRKPLPTNSRNPLPSASAPVDLPPAPLTMTKAGRTSKPTAKKRAKADVESDDETEMDGNASEHAKKKLKTIKLKSDDPRRTGSFRIAIKDSHKQTFTREAGSGYDSEMEDAENDPIVEEQIVLRMMEGPECDYINSCLDSKKFPSGGMDFKLRWLDERRALVVVQGRYYAAALVDMPTITEGMKTWDKKLMVKSADISQMLLVFARVNDEHSARTAELPKVIFDGHRWPHGLTPPMHDAIHRRFRKRLTKSEILNKEQEVQRLLDADKNALSTRWEWIDERRGTMQGGTPDVDMQDAEGEEDAEGELDDLFDQQHGGGDDMVDADLEAQLAAEFREASDEGETQTVDTPAQAANALEASAPEISASGAGAKTNRVGDDGFGEGESAGEYDDDDDSDDDLSPEEREQRDLVRGVREDVREMEKAIAALQVQIASQSNAILKKRLQGRVKSLEEDRRLRLASIGEVPPEDVDQE</sequence>
<gene>
    <name evidence="8" type="ORF">VSDG_04686</name>
</gene>
<dbReference type="GO" id="GO:0051123">
    <property type="term" value="P:RNA polymerase II preinitiation complex assembly"/>
    <property type="evidence" value="ECO:0007669"/>
    <property type="project" value="TreeGrafter"/>
</dbReference>
<comment type="subcellular location">
    <subcellularLocation>
        <location evidence="1">Nucleus</location>
    </subcellularLocation>
</comment>
<dbReference type="PANTHER" id="PTHR12228:SF0">
    <property type="entry name" value="TATA-BOX BINDING PROTEIN ASSOCIATED FACTOR 7"/>
    <property type="match status" value="1"/>
</dbReference>
<feature type="compositionally biased region" description="Acidic residues" evidence="6">
    <location>
        <begin position="402"/>
        <end position="413"/>
    </location>
</feature>
<name>A0A423W1X9_CYTCH</name>
<evidence type="ECO:0000313" key="8">
    <source>
        <dbReference type="EMBL" id="ROV97310.1"/>
    </source>
</evidence>
<feature type="region of interest" description="Disordered" evidence="6">
    <location>
        <begin position="390"/>
        <end position="413"/>
    </location>
</feature>
<dbReference type="EMBL" id="LJZO01000017">
    <property type="protein sequence ID" value="ROV97310.1"/>
    <property type="molecule type" value="Genomic_DNA"/>
</dbReference>
<dbReference type="SMART" id="SM01370">
    <property type="entry name" value="TAFII55_N"/>
    <property type="match status" value="1"/>
</dbReference>
<dbReference type="PANTHER" id="PTHR12228">
    <property type="entry name" value="TRANSCRIPTION INITIATION FACTOR TFIID 55 KD SUBUNIT-RELATED"/>
    <property type="match status" value="1"/>
</dbReference>
<keyword evidence="3" id="KW-0805">Transcription regulation</keyword>
<dbReference type="CDD" id="cd08047">
    <property type="entry name" value="TAF7"/>
    <property type="match status" value="1"/>
</dbReference>
<evidence type="ECO:0000256" key="5">
    <source>
        <dbReference type="ARBA" id="ARBA00023242"/>
    </source>
</evidence>
<proteinExistence type="inferred from homology"/>
<evidence type="ECO:0000256" key="2">
    <source>
        <dbReference type="ARBA" id="ARBA00009368"/>
    </source>
</evidence>
<comment type="similarity">
    <text evidence="2">Belongs to the TAF7 family.</text>
</comment>
<feature type="compositionally biased region" description="Basic residues" evidence="6">
    <location>
        <begin position="1"/>
        <end position="12"/>
    </location>
</feature>
<dbReference type="Proteomes" id="UP000284375">
    <property type="component" value="Unassembled WGS sequence"/>
</dbReference>
<reference evidence="8 9" key="1">
    <citation type="submission" date="2015-09" db="EMBL/GenBank/DDBJ databases">
        <title>Host preference determinants of Valsa canker pathogens revealed by comparative genomics.</title>
        <authorList>
            <person name="Yin Z."/>
            <person name="Huang L."/>
        </authorList>
    </citation>
    <scope>NUCLEOTIDE SEQUENCE [LARGE SCALE GENOMIC DNA]</scope>
    <source>
        <strain evidence="8 9">YSFL</strain>
    </source>
</reference>
<dbReference type="Pfam" id="PF04658">
    <property type="entry name" value="TAFII55_N"/>
    <property type="match status" value="1"/>
</dbReference>
<feature type="compositionally biased region" description="Pro residues" evidence="6">
    <location>
        <begin position="73"/>
        <end position="82"/>
    </location>
</feature>
<feature type="compositionally biased region" description="Polar residues" evidence="6">
    <location>
        <begin position="15"/>
        <end position="55"/>
    </location>
</feature>
<comment type="caution">
    <text evidence="8">The sequence shown here is derived from an EMBL/GenBank/DDBJ whole genome shotgun (WGS) entry which is preliminary data.</text>
</comment>
<keyword evidence="5" id="KW-0539">Nucleus</keyword>
<dbReference type="STRING" id="252740.A0A423W1X9"/>
<organism evidence="8 9">
    <name type="scientific">Cytospora chrysosperma</name>
    <name type="common">Cytospora canker fungus</name>
    <name type="synonym">Sphaeria chrysosperma</name>
    <dbReference type="NCBI Taxonomy" id="252740"/>
    <lineage>
        <taxon>Eukaryota</taxon>
        <taxon>Fungi</taxon>
        <taxon>Dikarya</taxon>
        <taxon>Ascomycota</taxon>
        <taxon>Pezizomycotina</taxon>
        <taxon>Sordariomycetes</taxon>
        <taxon>Sordariomycetidae</taxon>
        <taxon>Diaporthales</taxon>
        <taxon>Cytosporaceae</taxon>
        <taxon>Cytospora</taxon>
    </lineage>
</organism>
<feature type="compositionally biased region" description="Polar residues" evidence="6">
    <location>
        <begin position="91"/>
        <end position="104"/>
    </location>
</feature>
<dbReference type="GO" id="GO:0005669">
    <property type="term" value="C:transcription factor TFIID complex"/>
    <property type="evidence" value="ECO:0007669"/>
    <property type="project" value="InterPro"/>
</dbReference>
<evidence type="ECO:0000259" key="7">
    <source>
        <dbReference type="SMART" id="SM01370"/>
    </source>
</evidence>
<keyword evidence="4" id="KW-0804">Transcription</keyword>
<dbReference type="OrthoDB" id="153872at2759"/>